<evidence type="ECO:0000256" key="1">
    <source>
        <dbReference type="ARBA" id="ARBA00007749"/>
    </source>
</evidence>
<proteinExistence type="inferred from homology"/>
<dbReference type="Pfam" id="PF00753">
    <property type="entry name" value="Lactamase_B"/>
    <property type="match status" value="1"/>
</dbReference>
<reference evidence="6 7" key="1">
    <citation type="submission" date="2020-02" db="EMBL/GenBank/DDBJ databases">
        <title>Balneolaceae bacterium YR4-1, complete genome.</title>
        <authorList>
            <person name="Li Y."/>
            <person name="Wu S."/>
        </authorList>
    </citation>
    <scope>NUCLEOTIDE SEQUENCE [LARGE SCALE GENOMIC DNA]</scope>
    <source>
        <strain evidence="6 7">YR4-1</strain>
    </source>
</reference>
<comment type="similarity">
    <text evidence="1">Belongs to the metallo-beta-lactamase superfamily.</text>
</comment>
<comment type="caution">
    <text evidence="6">The sequence shown here is derived from an EMBL/GenBank/DDBJ whole genome shotgun (WGS) entry which is preliminary data.</text>
</comment>
<protein>
    <submittedName>
        <fullName evidence="6">MBL fold metallo-hydrolase</fullName>
    </submittedName>
</protein>
<name>A0A6M1SPH2_9BACT</name>
<keyword evidence="3 6" id="KW-0378">Hydrolase</keyword>
<dbReference type="SUPFAM" id="SSF56281">
    <property type="entry name" value="Metallo-hydrolase/oxidoreductase"/>
    <property type="match status" value="1"/>
</dbReference>
<sequence length="282" mass="32253">MKLGRFSIEQLSEGRFEVFSDGTINREPIDQSKQDDSKLRKSGDSARIGINPILLSDEKYKILLDTGLGWGLDAGSQYKNVSNVASNLDIFDLKPADITHVILSHLHYDHAAGSSYTNEESVTCATFPNAQYFVQRSEWEYALKEQFAEHSLKGCDYNLDDLYRLVAENRFNFLDEDKVEIIEGIEIIRTGGHTPGHQAVRIQESGQTGYYLGDLLPSEHHLNQYSMRQMDFKPLTAKKMKIQLLRNAFEEEAVLLFYHSLYSSMGRLEKDDNKKYVLKEPN</sequence>
<evidence type="ECO:0000313" key="6">
    <source>
        <dbReference type="EMBL" id="NGP76999.1"/>
    </source>
</evidence>
<keyword evidence="4" id="KW-0862">Zinc</keyword>
<keyword evidence="7" id="KW-1185">Reference proteome</keyword>
<accession>A0A6M1SPH2</accession>
<evidence type="ECO:0000256" key="2">
    <source>
        <dbReference type="ARBA" id="ARBA00022723"/>
    </source>
</evidence>
<dbReference type="GO" id="GO:0046872">
    <property type="term" value="F:metal ion binding"/>
    <property type="evidence" value="ECO:0007669"/>
    <property type="project" value="UniProtKB-KW"/>
</dbReference>
<dbReference type="SMART" id="SM00849">
    <property type="entry name" value="Lactamase_B"/>
    <property type="match status" value="1"/>
</dbReference>
<dbReference type="InterPro" id="IPR001279">
    <property type="entry name" value="Metallo-B-lactamas"/>
</dbReference>
<organism evidence="6 7">
    <name type="scientific">Halalkalibaculum roseum</name>
    <dbReference type="NCBI Taxonomy" id="2709311"/>
    <lineage>
        <taxon>Bacteria</taxon>
        <taxon>Pseudomonadati</taxon>
        <taxon>Balneolota</taxon>
        <taxon>Balneolia</taxon>
        <taxon>Balneolales</taxon>
        <taxon>Balneolaceae</taxon>
        <taxon>Halalkalibaculum</taxon>
    </lineage>
</organism>
<dbReference type="EMBL" id="JAALLT010000003">
    <property type="protein sequence ID" value="NGP76999.1"/>
    <property type="molecule type" value="Genomic_DNA"/>
</dbReference>
<keyword evidence="2" id="KW-0479">Metal-binding</keyword>
<dbReference type="PANTHER" id="PTHR42978">
    <property type="entry name" value="QUORUM-QUENCHING LACTONASE YTNP-RELATED-RELATED"/>
    <property type="match status" value="1"/>
</dbReference>
<dbReference type="AlphaFoldDB" id="A0A6M1SPH2"/>
<dbReference type="PANTHER" id="PTHR42978:SF6">
    <property type="entry name" value="QUORUM-QUENCHING LACTONASE YTNP-RELATED"/>
    <property type="match status" value="1"/>
</dbReference>
<dbReference type="RefSeq" id="WP_165141946.1">
    <property type="nucleotide sequence ID" value="NZ_JAALLT010000003.1"/>
</dbReference>
<evidence type="ECO:0000256" key="4">
    <source>
        <dbReference type="ARBA" id="ARBA00022833"/>
    </source>
</evidence>
<dbReference type="GO" id="GO:0016787">
    <property type="term" value="F:hydrolase activity"/>
    <property type="evidence" value="ECO:0007669"/>
    <property type="project" value="UniProtKB-KW"/>
</dbReference>
<feature type="domain" description="Metallo-beta-lactamase" evidence="5">
    <location>
        <begin position="49"/>
        <end position="259"/>
    </location>
</feature>
<dbReference type="InterPro" id="IPR036866">
    <property type="entry name" value="RibonucZ/Hydroxyglut_hydro"/>
</dbReference>
<dbReference type="Proteomes" id="UP000473278">
    <property type="component" value="Unassembled WGS sequence"/>
</dbReference>
<evidence type="ECO:0000259" key="5">
    <source>
        <dbReference type="SMART" id="SM00849"/>
    </source>
</evidence>
<gene>
    <name evidence="6" type="ORF">G3570_10170</name>
</gene>
<dbReference type="InterPro" id="IPR051013">
    <property type="entry name" value="MBL_superfamily_lactonases"/>
</dbReference>
<evidence type="ECO:0000256" key="3">
    <source>
        <dbReference type="ARBA" id="ARBA00022801"/>
    </source>
</evidence>
<evidence type="ECO:0000313" key="7">
    <source>
        <dbReference type="Proteomes" id="UP000473278"/>
    </source>
</evidence>
<dbReference type="Gene3D" id="3.60.15.10">
    <property type="entry name" value="Ribonuclease Z/Hydroxyacylglutathione hydrolase-like"/>
    <property type="match status" value="1"/>
</dbReference>